<name>A0A0B7BTK9_9EUPU</name>
<sequence>MDSSEKWPLFVIGKFKNPRCFKGLKKLCVNYRANSKSWMTSERFSEWLQEFDSSMMRKQKVLIVDNCSAHTRINNLKATELLFMPPNATSILQPCDQGSIQNLKVHYRSTMLSKLVGHMDADLSSDDFKITLLDAILMLKTACDRVLPATIVNCFRQAGFLHAVDGPVIENSVPSTSNESNVTDISVDTLLARLYQ</sequence>
<dbReference type="InterPro" id="IPR004875">
    <property type="entry name" value="DDE_SF_endonuclease_dom"/>
</dbReference>
<dbReference type="GO" id="GO:0005634">
    <property type="term" value="C:nucleus"/>
    <property type="evidence" value="ECO:0007669"/>
    <property type="project" value="TreeGrafter"/>
</dbReference>
<dbReference type="Pfam" id="PF03184">
    <property type="entry name" value="DDE_1"/>
    <property type="match status" value="1"/>
</dbReference>
<dbReference type="EMBL" id="HACG01048861">
    <property type="protein sequence ID" value="CEK95726.1"/>
    <property type="molecule type" value="Transcribed_RNA"/>
</dbReference>
<proteinExistence type="predicted"/>
<dbReference type="PANTHER" id="PTHR19303:SF73">
    <property type="entry name" value="PROTEIN PDC2"/>
    <property type="match status" value="1"/>
</dbReference>
<feature type="domain" description="DDE-1" evidence="1">
    <location>
        <begin position="2"/>
        <end position="155"/>
    </location>
</feature>
<organism evidence="2">
    <name type="scientific">Arion vulgaris</name>
    <dbReference type="NCBI Taxonomy" id="1028688"/>
    <lineage>
        <taxon>Eukaryota</taxon>
        <taxon>Metazoa</taxon>
        <taxon>Spiralia</taxon>
        <taxon>Lophotrochozoa</taxon>
        <taxon>Mollusca</taxon>
        <taxon>Gastropoda</taxon>
        <taxon>Heterobranchia</taxon>
        <taxon>Euthyneura</taxon>
        <taxon>Panpulmonata</taxon>
        <taxon>Eupulmonata</taxon>
        <taxon>Stylommatophora</taxon>
        <taxon>Helicina</taxon>
        <taxon>Arionoidea</taxon>
        <taxon>Arionidae</taxon>
        <taxon>Arion</taxon>
    </lineage>
</organism>
<dbReference type="AlphaFoldDB" id="A0A0B7BTK9"/>
<gene>
    <name evidence="2" type="primary">ORF208456</name>
</gene>
<evidence type="ECO:0000259" key="1">
    <source>
        <dbReference type="Pfam" id="PF03184"/>
    </source>
</evidence>
<dbReference type="GO" id="GO:0003677">
    <property type="term" value="F:DNA binding"/>
    <property type="evidence" value="ECO:0007669"/>
    <property type="project" value="TreeGrafter"/>
</dbReference>
<dbReference type="PANTHER" id="PTHR19303">
    <property type="entry name" value="TRANSPOSON"/>
    <property type="match status" value="1"/>
</dbReference>
<feature type="non-terminal residue" evidence="2">
    <location>
        <position position="196"/>
    </location>
</feature>
<dbReference type="InterPro" id="IPR050863">
    <property type="entry name" value="CenT-Element_Derived"/>
</dbReference>
<protein>
    <recommendedName>
        <fullName evidence="1">DDE-1 domain-containing protein</fullName>
    </recommendedName>
</protein>
<accession>A0A0B7BTK9</accession>
<reference evidence="2" key="1">
    <citation type="submission" date="2014-12" db="EMBL/GenBank/DDBJ databases">
        <title>Insight into the proteome of Arion vulgaris.</title>
        <authorList>
            <person name="Aradska J."/>
            <person name="Bulat T."/>
            <person name="Smidak R."/>
            <person name="Sarate P."/>
            <person name="Gangsoo J."/>
            <person name="Sialana F."/>
            <person name="Bilban M."/>
            <person name="Lubec G."/>
        </authorList>
    </citation>
    <scope>NUCLEOTIDE SEQUENCE</scope>
    <source>
        <tissue evidence="2">Skin</tissue>
    </source>
</reference>
<evidence type="ECO:0000313" key="2">
    <source>
        <dbReference type="EMBL" id="CEK95726.1"/>
    </source>
</evidence>